<dbReference type="InterPro" id="IPR050377">
    <property type="entry name" value="Radical_SAM_PqqE_MftC-like"/>
</dbReference>
<dbReference type="InterPro" id="IPR058240">
    <property type="entry name" value="rSAM_sf"/>
</dbReference>
<dbReference type="SUPFAM" id="SSF102114">
    <property type="entry name" value="Radical SAM enzymes"/>
    <property type="match status" value="1"/>
</dbReference>
<dbReference type="InterPro" id="IPR007197">
    <property type="entry name" value="rSAM"/>
</dbReference>
<evidence type="ECO:0000313" key="9">
    <source>
        <dbReference type="Proteomes" id="UP000823895"/>
    </source>
</evidence>
<evidence type="ECO:0000256" key="3">
    <source>
        <dbReference type="ARBA" id="ARBA00022691"/>
    </source>
</evidence>
<dbReference type="SFLD" id="SFLDS00029">
    <property type="entry name" value="Radical_SAM"/>
    <property type="match status" value="1"/>
</dbReference>
<dbReference type="PROSITE" id="PS51918">
    <property type="entry name" value="RADICAL_SAM"/>
    <property type="match status" value="1"/>
</dbReference>
<comment type="caution">
    <text evidence="8">The sequence shown here is derived from an EMBL/GenBank/DDBJ whole genome shotgun (WGS) entry which is preliminary data.</text>
</comment>
<evidence type="ECO:0000256" key="5">
    <source>
        <dbReference type="ARBA" id="ARBA00023004"/>
    </source>
</evidence>
<dbReference type="PIRSF" id="PIRSF037420">
    <property type="entry name" value="PQQ_syn_pqqE"/>
    <property type="match status" value="1"/>
</dbReference>
<keyword evidence="4" id="KW-0479">Metal-binding</keyword>
<accession>A0A9D2T166</accession>
<keyword evidence="2" id="KW-0004">4Fe-4S</keyword>
<evidence type="ECO:0000256" key="1">
    <source>
        <dbReference type="ARBA" id="ARBA00001966"/>
    </source>
</evidence>
<evidence type="ECO:0000259" key="7">
    <source>
        <dbReference type="PROSITE" id="PS51918"/>
    </source>
</evidence>
<keyword evidence="6" id="KW-0411">Iron-sulfur</keyword>
<dbReference type="EMBL" id="DWWI01000065">
    <property type="protein sequence ID" value="HJC42642.1"/>
    <property type="molecule type" value="Genomic_DNA"/>
</dbReference>
<reference evidence="8" key="1">
    <citation type="journal article" date="2021" name="PeerJ">
        <title>Extensive microbial diversity within the chicken gut microbiome revealed by metagenomics and culture.</title>
        <authorList>
            <person name="Gilroy R."/>
            <person name="Ravi A."/>
            <person name="Getino M."/>
            <person name="Pursley I."/>
            <person name="Horton D.L."/>
            <person name="Alikhan N.F."/>
            <person name="Baker D."/>
            <person name="Gharbi K."/>
            <person name="Hall N."/>
            <person name="Watson M."/>
            <person name="Adriaenssens E.M."/>
            <person name="Foster-Nyarko E."/>
            <person name="Jarju S."/>
            <person name="Secka A."/>
            <person name="Antonio M."/>
            <person name="Oren A."/>
            <person name="Chaudhuri R.R."/>
            <person name="La Ragione R."/>
            <person name="Hildebrand F."/>
            <person name="Pallen M.J."/>
        </authorList>
    </citation>
    <scope>NUCLEOTIDE SEQUENCE</scope>
    <source>
        <strain evidence="8">CHK165-2605</strain>
    </source>
</reference>
<name>A0A9D2T166_9FIRM</name>
<dbReference type="GO" id="GO:0003824">
    <property type="term" value="F:catalytic activity"/>
    <property type="evidence" value="ECO:0007669"/>
    <property type="project" value="InterPro"/>
</dbReference>
<dbReference type="SMART" id="SM00729">
    <property type="entry name" value="Elp3"/>
    <property type="match status" value="1"/>
</dbReference>
<dbReference type="Proteomes" id="UP000823895">
    <property type="component" value="Unassembled WGS sequence"/>
</dbReference>
<dbReference type="Pfam" id="PF04055">
    <property type="entry name" value="Radical_SAM"/>
    <property type="match status" value="1"/>
</dbReference>
<comment type="cofactor">
    <cofactor evidence="1">
        <name>[4Fe-4S] cluster</name>
        <dbReference type="ChEBI" id="CHEBI:49883"/>
    </cofactor>
</comment>
<dbReference type="SFLD" id="SFLDG01386">
    <property type="entry name" value="main_SPASM_domain-containing"/>
    <property type="match status" value="1"/>
</dbReference>
<dbReference type="PANTHER" id="PTHR11228:SF7">
    <property type="entry name" value="PQQA PEPTIDE CYCLASE"/>
    <property type="match status" value="1"/>
</dbReference>
<dbReference type="AlphaFoldDB" id="A0A9D2T166"/>
<keyword evidence="5" id="KW-0408">Iron</keyword>
<dbReference type="GO" id="GO:0046872">
    <property type="term" value="F:metal ion binding"/>
    <property type="evidence" value="ECO:0007669"/>
    <property type="project" value="UniProtKB-KW"/>
</dbReference>
<dbReference type="Gene3D" id="3.20.20.70">
    <property type="entry name" value="Aldolase class I"/>
    <property type="match status" value="1"/>
</dbReference>
<sequence>MDPISYLNPIERGICNRADYHHIPVAGNIELLPLCNMSCKMCFARMSREEMEKHAPMKTWQEWLEIARQFSAAGTLFLLLTGGEPFMYPGIEQLYQEMRKLGLVISFNSNGTLIDEKIADFLAKDPPRRINITLYGASDETYAELCGNPQGFTQVMHGVKLLQERGISIKFNCSLTPYNIHDFDAIYETAARLDIPIEVGYYMFPPVRDNNRGNVQYRLAAEDAAKARFHYEQLKYGNQFGDMVKFSLESYRNYSQTREYEKGYSCRSGNSVFWINYDGLMSACSFTTDCQVDVFKEGFDRAWDKIHTFVEDSCMSPKCHQCKMKVLCGTCAAAAITETGQVDGTPEYYCELTRTYINLLEEYERGIKDETE</sequence>
<evidence type="ECO:0000256" key="4">
    <source>
        <dbReference type="ARBA" id="ARBA00022723"/>
    </source>
</evidence>
<gene>
    <name evidence="8" type="ORF">H9756_03015</name>
</gene>
<dbReference type="SFLD" id="SFLDG01067">
    <property type="entry name" value="SPASM/twitch_domain_containing"/>
    <property type="match status" value="1"/>
</dbReference>
<keyword evidence="3" id="KW-0949">S-adenosyl-L-methionine</keyword>
<dbReference type="InterPro" id="IPR017200">
    <property type="entry name" value="PqqE-like"/>
</dbReference>
<protein>
    <submittedName>
        <fullName evidence="8">Radical SAM protein</fullName>
    </submittedName>
</protein>
<evidence type="ECO:0000256" key="2">
    <source>
        <dbReference type="ARBA" id="ARBA00022485"/>
    </source>
</evidence>
<proteinExistence type="predicted"/>
<dbReference type="GO" id="GO:0051539">
    <property type="term" value="F:4 iron, 4 sulfur cluster binding"/>
    <property type="evidence" value="ECO:0007669"/>
    <property type="project" value="UniProtKB-KW"/>
</dbReference>
<organism evidence="8 9">
    <name type="scientific">Candidatus Mediterraneibacter gallistercoris</name>
    <dbReference type="NCBI Taxonomy" id="2838671"/>
    <lineage>
        <taxon>Bacteria</taxon>
        <taxon>Bacillati</taxon>
        <taxon>Bacillota</taxon>
        <taxon>Clostridia</taxon>
        <taxon>Lachnospirales</taxon>
        <taxon>Lachnospiraceae</taxon>
        <taxon>Mediterraneibacter</taxon>
    </lineage>
</organism>
<dbReference type="InterPro" id="IPR006638">
    <property type="entry name" value="Elp3/MiaA/NifB-like_rSAM"/>
</dbReference>
<evidence type="ECO:0000313" key="8">
    <source>
        <dbReference type="EMBL" id="HJC42642.1"/>
    </source>
</evidence>
<dbReference type="PANTHER" id="PTHR11228">
    <property type="entry name" value="RADICAL SAM DOMAIN PROTEIN"/>
    <property type="match status" value="1"/>
</dbReference>
<feature type="domain" description="Radical SAM core" evidence="7">
    <location>
        <begin position="21"/>
        <end position="238"/>
    </location>
</feature>
<evidence type="ECO:0000256" key="6">
    <source>
        <dbReference type="ARBA" id="ARBA00023014"/>
    </source>
</evidence>
<dbReference type="CDD" id="cd01335">
    <property type="entry name" value="Radical_SAM"/>
    <property type="match status" value="1"/>
</dbReference>
<dbReference type="InterPro" id="IPR013785">
    <property type="entry name" value="Aldolase_TIM"/>
</dbReference>
<reference evidence="8" key="2">
    <citation type="submission" date="2021-04" db="EMBL/GenBank/DDBJ databases">
        <authorList>
            <person name="Gilroy R."/>
        </authorList>
    </citation>
    <scope>NUCLEOTIDE SEQUENCE</scope>
    <source>
        <strain evidence="8">CHK165-2605</strain>
    </source>
</reference>